<evidence type="ECO:0000313" key="2">
    <source>
        <dbReference type="EMBL" id="KAG7531019.1"/>
    </source>
</evidence>
<proteinExistence type="predicted"/>
<evidence type="ECO:0000313" key="3">
    <source>
        <dbReference type="Proteomes" id="UP000812966"/>
    </source>
</evidence>
<name>A0A8K0JII4_9TREE</name>
<feature type="region of interest" description="Disordered" evidence="1">
    <location>
        <begin position="443"/>
        <end position="511"/>
    </location>
</feature>
<feature type="compositionally biased region" description="Polar residues" evidence="1">
    <location>
        <begin position="226"/>
        <end position="240"/>
    </location>
</feature>
<feature type="region of interest" description="Disordered" evidence="1">
    <location>
        <begin position="175"/>
        <end position="241"/>
    </location>
</feature>
<organism evidence="2 3">
    <name type="scientific">Filobasidium floriforme</name>
    <dbReference type="NCBI Taxonomy" id="5210"/>
    <lineage>
        <taxon>Eukaryota</taxon>
        <taxon>Fungi</taxon>
        <taxon>Dikarya</taxon>
        <taxon>Basidiomycota</taxon>
        <taxon>Agaricomycotina</taxon>
        <taxon>Tremellomycetes</taxon>
        <taxon>Filobasidiales</taxon>
        <taxon>Filobasidiaceae</taxon>
        <taxon>Filobasidium</taxon>
    </lineage>
</organism>
<sequence length="511" mass="57086">MSTKPQAIPKEVSSSEKRRFRPVLVFETLLHVHQNHRLWDNHKDTWSDLTQLMEGIIEPEVEALAGILKGIHGAYTEAEYRDQYNKVLSARQKKMRTDALTEKARKSLEEFLPIDGSRTAEVLWSMISDIPVLSSSFIAVTIGMKVGEYGKFTLKDVRFVCSQRYTFSQQWLTPAQQPLGRGGDDNRSNCTDNTSEQASSPDHSAQSEGQSFSDFSNVTDFGDNVDPQQRMTYPSYTSGASPEESALQSALVRFLMYGTRGMWQEVTCHAATLSDTIPWTRHHPHQIEPKFRPVFSFLPEPNLSGPLGGLKFDSWGKLNNEMDKLIKKELAALVSKLQSINGVFTEDSYRERCDELFSQSLRDTRAAALAEAGRKAAKKLSGMRNSVTVTRPQVTVGPFPTKFSNLGVGIDVSICKRGYKNCVSSCVFTGEQEYSVERRALEHTERNLDDVDQPMGSDDDQHDGVSQETSSTNKTGSYLSSKQTKQSSNDDGTSVSAQTPEGRQSMSDVRR</sequence>
<comment type="caution">
    <text evidence="2">The sequence shown here is derived from an EMBL/GenBank/DDBJ whole genome shotgun (WGS) entry which is preliminary data.</text>
</comment>
<protein>
    <submittedName>
        <fullName evidence="2">Uncharacterized protein</fullName>
    </submittedName>
</protein>
<dbReference type="Proteomes" id="UP000812966">
    <property type="component" value="Unassembled WGS sequence"/>
</dbReference>
<evidence type="ECO:0000256" key="1">
    <source>
        <dbReference type="SAM" id="MobiDB-lite"/>
    </source>
</evidence>
<feature type="compositionally biased region" description="Polar residues" evidence="1">
    <location>
        <begin position="464"/>
        <end position="511"/>
    </location>
</feature>
<accession>A0A8K0JII4</accession>
<dbReference type="EMBL" id="JABELV010000101">
    <property type="protein sequence ID" value="KAG7531019.1"/>
    <property type="molecule type" value="Genomic_DNA"/>
</dbReference>
<reference evidence="2" key="1">
    <citation type="submission" date="2020-04" db="EMBL/GenBank/DDBJ databases">
        <title>Analysis of mating type loci in Filobasidium floriforme.</title>
        <authorList>
            <person name="Nowrousian M."/>
        </authorList>
    </citation>
    <scope>NUCLEOTIDE SEQUENCE</scope>
    <source>
        <strain evidence="2">CBS 6242</strain>
    </source>
</reference>
<dbReference type="AlphaFoldDB" id="A0A8K0JII4"/>
<feature type="compositionally biased region" description="Polar residues" evidence="1">
    <location>
        <begin position="188"/>
        <end position="219"/>
    </location>
</feature>
<keyword evidence="3" id="KW-1185">Reference proteome</keyword>
<gene>
    <name evidence="2" type="ORF">FFLO_04630</name>
</gene>